<dbReference type="PANTHER" id="PTHR43201">
    <property type="entry name" value="ACYL-COA SYNTHETASE"/>
    <property type="match status" value="1"/>
</dbReference>
<dbReference type="PROSITE" id="PS00455">
    <property type="entry name" value="AMP_BINDING"/>
    <property type="match status" value="1"/>
</dbReference>
<dbReference type="InterPro" id="IPR000873">
    <property type="entry name" value="AMP-dep_synth/lig_dom"/>
</dbReference>
<proteinExistence type="inferred from homology"/>
<keyword evidence="7" id="KW-1185">Reference proteome</keyword>
<feature type="domain" description="AMP-dependent synthetase/ligase" evidence="2">
    <location>
        <begin position="31"/>
        <end position="364"/>
    </location>
</feature>
<dbReference type="SMR" id="A0A1I7SEU3"/>
<dbReference type="Proteomes" id="UP000095284">
    <property type="component" value="Unplaced"/>
</dbReference>
<dbReference type="CDD" id="cd05941">
    <property type="entry name" value="MCS"/>
    <property type="match status" value="1"/>
</dbReference>
<accession>A0A1I7SEU3</accession>
<dbReference type="EMBL" id="CAJFCV020000004">
    <property type="protein sequence ID" value="CAG9113205.1"/>
    <property type="molecule type" value="Genomic_DNA"/>
</dbReference>
<dbReference type="EMBL" id="CAJFDI010000004">
    <property type="protein sequence ID" value="CAD5224443.1"/>
    <property type="molecule type" value="Genomic_DNA"/>
</dbReference>
<dbReference type="AlphaFoldDB" id="A0A1I7SEU3"/>
<evidence type="ECO:0000313" key="6">
    <source>
        <dbReference type="Proteomes" id="UP000095284"/>
    </source>
</evidence>
<evidence type="ECO:0000313" key="8">
    <source>
        <dbReference type="WBParaSite" id="BXY_1155300.1"/>
    </source>
</evidence>
<comment type="similarity">
    <text evidence="1">Belongs to the ATP-dependent AMP-binding enzyme family.</text>
</comment>
<dbReference type="NCBIfam" id="NF005702">
    <property type="entry name" value="PRK07514.1"/>
    <property type="match status" value="1"/>
</dbReference>
<evidence type="ECO:0000313" key="7">
    <source>
        <dbReference type="Proteomes" id="UP000659654"/>
    </source>
</evidence>
<dbReference type="Gene3D" id="3.40.50.12780">
    <property type="entry name" value="N-terminal domain of ligase-like"/>
    <property type="match status" value="1"/>
</dbReference>
<dbReference type="GO" id="GO:0031956">
    <property type="term" value="F:medium-chain fatty acid-CoA ligase activity"/>
    <property type="evidence" value="ECO:0007669"/>
    <property type="project" value="TreeGrafter"/>
</dbReference>
<evidence type="ECO:0000313" key="5">
    <source>
        <dbReference type="EMBL" id="CAG9113205.1"/>
    </source>
</evidence>
<evidence type="ECO:0000256" key="1">
    <source>
        <dbReference type="ARBA" id="ARBA00006432"/>
    </source>
</evidence>
<dbReference type="SUPFAM" id="SSF56801">
    <property type="entry name" value="Acetyl-CoA synthetase-like"/>
    <property type="match status" value="1"/>
</dbReference>
<reference evidence="5" key="2">
    <citation type="submission" date="2020-08" db="EMBL/GenBank/DDBJ databases">
        <authorList>
            <person name="Kikuchi T."/>
        </authorList>
    </citation>
    <scope>NUCLEOTIDE SEQUENCE</scope>
    <source>
        <strain evidence="4">Ka4C1</strain>
    </source>
</reference>
<dbReference type="InterPro" id="IPR025110">
    <property type="entry name" value="AMP-bd_C"/>
</dbReference>
<feature type="domain" description="AMP-binding enzyme C-terminal" evidence="3">
    <location>
        <begin position="415"/>
        <end position="492"/>
    </location>
</feature>
<dbReference type="Proteomes" id="UP000659654">
    <property type="component" value="Unassembled WGS sequence"/>
</dbReference>
<evidence type="ECO:0000313" key="4">
    <source>
        <dbReference type="EMBL" id="CAD5224443.1"/>
    </source>
</evidence>
<dbReference type="InterPro" id="IPR045851">
    <property type="entry name" value="AMP-bd_C_sf"/>
</dbReference>
<evidence type="ECO:0000259" key="3">
    <source>
        <dbReference type="Pfam" id="PF13193"/>
    </source>
</evidence>
<dbReference type="Pfam" id="PF13193">
    <property type="entry name" value="AMP-binding_C"/>
    <property type="match status" value="1"/>
</dbReference>
<organism evidence="6 8">
    <name type="scientific">Bursaphelenchus xylophilus</name>
    <name type="common">Pinewood nematode worm</name>
    <name type="synonym">Aphelenchoides xylophilus</name>
    <dbReference type="NCBI Taxonomy" id="6326"/>
    <lineage>
        <taxon>Eukaryota</taxon>
        <taxon>Metazoa</taxon>
        <taxon>Ecdysozoa</taxon>
        <taxon>Nematoda</taxon>
        <taxon>Chromadorea</taxon>
        <taxon>Rhabditida</taxon>
        <taxon>Tylenchina</taxon>
        <taxon>Tylenchomorpha</taxon>
        <taxon>Aphelenchoidea</taxon>
        <taxon>Aphelenchoididae</taxon>
        <taxon>Bursaphelenchus</taxon>
    </lineage>
</organism>
<protein>
    <submittedName>
        <fullName evidence="4">(pine wood nematode) hypothetical protein</fullName>
    </submittedName>
</protein>
<sequence>MLRQRLPVLTTKRFNGNFVKAAGFDEKTKDKEYGSRPLLIRDEMNALTYEGVNLRVGQYANLLSSKYGLGKGDRLLSRTTKTVDTVALYLATLRLGAIYIPLNPDYTTKETTHFVNDGEPKVLVSCEAQNDKVFEDKGARVVDEKELAKEANSQKPALEVENVSQDDVATILYTSGTTGLPKGAMLTHRCLQANGEALADLWRFTKDDVLLHQLPFYHIHGMCITFSTTLMSKSSTIFRPKFDVDDACHWMPKSSIYVGVPTYYTRLMADTNKFNKEVFKNIRVFISGSAPLTPATWNGFKEHTGHPILERYGMSETLASISNPYEPEKRVPGSVGVPVPGMSVRLGENDVIEVKGPSVFKGYWKLPEKTKSEFTADGYFKTGDVGQVDENGYYHIMAREKDMVISGGFNVYPKELEDTIDTMKLVKEAAVIGVPHPDFGEGVVAVCVPLPGTNNEETAKKLKAELKTRLANYKRPKKYIFVEEYPRNFIGKIQKNKLREQYKDLFKA</sequence>
<dbReference type="PANTHER" id="PTHR43201:SF8">
    <property type="entry name" value="ACYL-COA SYNTHETASE FAMILY MEMBER 3"/>
    <property type="match status" value="1"/>
</dbReference>
<dbReference type="InterPro" id="IPR020845">
    <property type="entry name" value="AMP-binding_CS"/>
</dbReference>
<dbReference type="GO" id="GO:0006631">
    <property type="term" value="P:fatty acid metabolic process"/>
    <property type="evidence" value="ECO:0007669"/>
    <property type="project" value="TreeGrafter"/>
</dbReference>
<dbReference type="Proteomes" id="UP000582659">
    <property type="component" value="Unassembled WGS sequence"/>
</dbReference>
<evidence type="ECO:0000259" key="2">
    <source>
        <dbReference type="Pfam" id="PF00501"/>
    </source>
</evidence>
<name>A0A1I7SEU3_BURXY</name>
<dbReference type="OrthoDB" id="2962993at2759"/>
<reference evidence="8" key="1">
    <citation type="submission" date="2016-11" db="UniProtKB">
        <authorList>
            <consortium name="WormBaseParasite"/>
        </authorList>
    </citation>
    <scope>IDENTIFICATION</scope>
</reference>
<dbReference type="eggNOG" id="KOG1176">
    <property type="taxonomic scope" value="Eukaryota"/>
</dbReference>
<dbReference type="Pfam" id="PF00501">
    <property type="entry name" value="AMP-binding"/>
    <property type="match status" value="1"/>
</dbReference>
<dbReference type="Gene3D" id="3.30.300.30">
    <property type="match status" value="1"/>
</dbReference>
<gene>
    <name evidence="4" type="ORF">BXYJ_LOCUS8046</name>
</gene>
<dbReference type="InterPro" id="IPR042099">
    <property type="entry name" value="ANL_N_sf"/>
</dbReference>
<dbReference type="WBParaSite" id="BXY_1155300.1">
    <property type="protein sequence ID" value="BXY_1155300.1"/>
    <property type="gene ID" value="BXY_1155300"/>
</dbReference>